<name>X8JDJ4_9AGAM</name>
<feature type="region of interest" description="Disordered" evidence="1">
    <location>
        <begin position="1"/>
        <end position="41"/>
    </location>
</feature>
<feature type="compositionally biased region" description="Polar residues" evidence="1">
    <location>
        <begin position="312"/>
        <end position="322"/>
    </location>
</feature>
<feature type="non-terminal residue" evidence="2">
    <location>
        <position position="389"/>
    </location>
</feature>
<evidence type="ECO:0000313" key="3">
    <source>
        <dbReference type="Proteomes" id="UP000030108"/>
    </source>
</evidence>
<proteinExistence type="predicted"/>
<feature type="compositionally biased region" description="Basic residues" evidence="1">
    <location>
        <begin position="20"/>
        <end position="36"/>
    </location>
</feature>
<accession>X8JDJ4</accession>
<dbReference type="Proteomes" id="UP000030108">
    <property type="component" value="Unassembled WGS sequence"/>
</dbReference>
<comment type="caution">
    <text evidence="2">The sequence shown here is derived from an EMBL/GenBank/DDBJ whole genome shotgun (WGS) entry which is preliminary data.</text>
</comment>
<gene>
    <name evidence="2" type="ORF">RSOL_406350</name>
</gene>
<evidence type="ECO:0000256" key="1">
    <source>
        <dbReference type="SAM" id="MobiDB-lite"/>
    </source>
</evidence>
<feature type="region of interest" description="Disordered" evidence="1">
    <location>
        <begin position="255"/>
        <end position="322"/>
    </location>
</feature>
<dbReference type="EMBL" id="JATN01000319">
    <property type="protein sequence ID" value="EUC61787.1"/>
    <property type="molecule type" value="Genomic_DNA"/>
</dbReference>
<protein>
    <submittedName>
        <fullName evidence="2">Uncharacterized protein</fullName>
    </submittedName>
</protein>
<reference evidence="3" key="1">
    <citation type="journal article" date="2014" name="Genome Announc.">
        <title>Draft genome sequence of the plant-pathogenic soil fungus Rhizoctonia solani anastomosis group 3 strain Rhs1AP.</title>
        <authorList>
            <person name="Cubeta M.A."/>
            <person name="Thomas E."/>
            <person name="Dean R.A."/>
            <person name="Jabaji S."/>
            <person name="Neate S.M."/>
            <person name="Tavantzis S."/>
            <person name="Toda T."/>
            <person name="Vilgalys R."/>
            <person name="Bharathan N."/>
            <person name="Fedorova-Abrams N."/>
            <person name="Pakala S.B."/>
            <person name="Pakala S.M."/>
            <person name="Zafar N."/>
            <person name="Joardar V."/>
            <person name="Losada L."/>
            <person name="Nierman W.C."/>
        </authorList>
    </citation>
    <scope>NUCLEOTIDE SEQUENCE [LARGE SCALE GENOMIC DNA]</scope>
    <source>
        <strain evidence="3">AG-3</strain>
    </source>
</reference>
<feature type="compositionally biased region" description="Pro residues" evidence="1">
    <location>
        <begin position="270"/>
        <end position="279"/>
    </location>
</feature>
<feature type="compositionally biased region" description="Polar residues" evidence="1">
    <location>
        <begin position="376"/>
        <end position="389"/>
    </location>
</feature>
<dbReference type="OrthoDB" id="3318445at2759"/>
<sequence length="389" mass="43255">MAPSQQSTQKPRKSSNSNRGKAKAKARSSARTRSKTKTVTGPIPSLVAHLAEFENTGPSQFETAHLSPFKHEEQPVFDDPDRYDIFLRTANHFSFVKRGTLKMIKWDGKRKVAGGLDMIAHVSPLSGGVRKLSRSLAGYTPLYREESNPDVWKMSGVSVRVQVRGPLRREQQNIGGQPIDGVWVDDENEEYSYLLQHPDTSYKEFYRSTVTKWNQRVKATSTQLIHFNSVDLEKPCPKWMSLWAMRMLRLEHKLPRDVPGDEGSDEQDTPPTPGTPRLPAPDEHGTLAEDDDQRSNCSDAESLRDSDPANVLPNSTTWNWATKSSRPWDTVSQCYGTGASIANEEAMALAEQGRLMSPFCGSAPSPGSGIAPTPRFRTQSPESALQSNS</sequence>
<dbReference type="AlphaFoldDB" id="X8JDJ4"/>
<feature type="region of interest" description="Disordered" evidence="1">
    <location>
        <begin position="356"/>
        <end position="389"/>
    </location>
</feature>
<organism evidence="2 3">
    <name type="scientific">Rhizoctonia solani AG-3 Rhs1AP</name>
    <dbReference type="NCBI Taxonomy" id="1086054"/>
    <lineage>
        <taxon>Eukaryota</taxon>
        <taxon>Fungi</taxon>
        <taxon>Dikarya</taxon>
        <taxon>Basidiomycota</taxon>
        <taxon>Agaricomycotina</taxon>
        <taxon>Agaricomycetes</taxon>
        <taxon>Cantharellales</taxon>
        <taxon>Ceratobasidiaceae</taxon>
        <taxon>Rhizoctonia</taxon>
    </lineage>
</organism>
<evidence type="ECO:0000313" key="2">
    <source>
        <dbReference type="EMBL" id="EUC61787.1"/>
    </source>
</evidence>